<keyword evidence="3" id="KW-0560">Oxidoreductase</keyword>
<evidence type="ECO:0000256" key="2">
    <source>
        <dbReference type="ARBA" id="ARBA00022729"/>
    </source>
</evidence>
<dbReference type="PANTHER" id="PTHR13887">
    <property type="entry name" value="GLUTATHIONE S-TRANSFERASE KAPPA"/>
    <property type="match status" value="1"/>
</dbReference>
<reference evidence="8 9" key="2">
    <citation type="journal article" date="2015" name="Stand. Genomic Sci.">
        <title>Draft genome sequence of Cellulomonas carbonis T26(T) and comparative analysis of six Cellulomonas genomes.</title>
        <authorList>
            <person name="Zhuang W."/>
            <person name="Zhang S."/>
            <person name="Xia X."/>
            <person name="Wang G."/>
        </authorList>
    </citation>
    <scope>NUCLEOTIDE SEQUENCE [LARGE SCALE GENOMIC DNA]</scope>
    <source>
        <strain evidence="8 9">T26</strain>
    </source>
</reference>
<dbReference type="GO" id="GO:0016491">
    <property type="term" value="F:oxidoreductase activity"/>
    <property type="evidence" value="ECO:0007669"/>
    <property type="project" value="UniProtKB-KW"/>
</dbReference>
<dbReference type="Pfam" id="PF13462">
    <property type="entry name" value="Thioredoxin_4"/>
    <property type="match status" value="1"/>
</dbReference>
<keyword evidence="6" id="KW-0812">Transmembrane</keyword>
<evidence type="ECO:0000256" key="3">
    <source>
        <dbReference type="ARBA" id="ARBA00023002"/>
    </source>
</evidence>
<evidence type="ECO:0000256" key="1">
    <source>
        <dbReference type="ARBA" id="ARBA00005791"/>
    </source>
</evidence>
<evidence type="ECO:0000256" key="4">
    <source>
        <dbReference type="ARBA" id="ARBA00023157"/>
    </source>
</evidence>
<evidence type="ECO:0000256" key="6">
    <source>
        <dbReference type="SAM" id="Phobius"/>
    </source>
</evidence>
<dbReference type="CDD" id="cd02972">
    <property type="entry name" value="DsbA_family"/>
    <property type="match status" value="1"/>
</dbReference>
<feature type="domain" description="Thioredoxin-like fold" evidence="7">
    <location>
        <begin position="112"/>
        <end position="270"/>
    </location>
</feature>
<dbReference type="OrthoDB" id="117402at2"/>
<sequence>MSSSPRPSKADRRDEARAAALALRAQQEREARRQRTILLSLIGVGLVAVVAVVVWILGQATPTTTVDIPDADLSEVEEPLAEVTAPAGATDDGGILVGAEGVLADGEAPDDAVVVDVYADFMCPFCGLFEETNGATLDELRESGDVVVAYHPVAILDRFASGTKYSTRSSAALALVADQAPEQFVDLNTILFANQPAEGSEGLSDAEMAELAREVGVPDDVATAIEDGSYLTGDGSFVPWVQAATEQASRDLPRLATPTVLVDGQDLSEDLGVDWRIEGALAAAVEQVRG</sequence>
<gene>
    <name evidence="8" type="ORF">N868_18525</name>
</gene>
<dbReference type="SUPFAM" id="SSF52833">
    <property type="entry name" value="Thioredoxin-like"/>
    <property type="match status" value="1"/>
</dbReference>
<dbReference type="AlphaFoldDB" id="A0A0A0BMG8"/>
<evidence type="ECO:0000259" key="7">
    <source>
        <dbReference type="Pfam" id="PF13462"/>
    </source>
</evidence>
<comment type="caution">
    <text evidence="8">The sequence shown here is derived from an EMBL/GenBank/DDBJ whole genome shotgun (WGS) entry which is preliminary data.</text>
</comment>
<proteinExistence type="inferred from homology"/>
<name>A0A0A0BMG8_9CELL</name>
<evidence type="ECO:0000313" key="8">
    <source>
        <dbReference type="EMBL" id="KGM09693.1"/>
    </source>
</evidence>
<keyword evidence="2" id="KW-0732">Signal</keyword>
<evidence type="ECO:0000313" key="9">
    <source>
        <dbReference type="Proteomes" id="UP000029839"/>
    </source>
</evidence>
<feature type="transmembrane region" description="Helical" evidence="6">
    <location>
        <begin position="37"/>
        <end position="58"/>
    </location>
</feature>
<comment type="similarity">
    <text evidence="1">Belongs to the thioredoxin family. DsbA subfamily.</text>
</comment>
<dbReference type="InterPro" id="IPR012336">
    <property type="entry name" value="Thioredoxin-like_fold"/>
</dbReference>
<keyword evidence="4" id="KW-1015">Disulfide bond</keyword>
<reference evidence="8 9" key="1">
    <citation type="submission" date="2013-08" db="EMBL/GenBank/DDBJ databases">
        <title>Genome sequencing of Cellulomonas carbonis T26.</title>
        <authorList>
            <person name="Chen F."/>
            <person name="Li Y."/>
            <person name="Wang G."/>
        </authorList>
    </citation>
    <scope>NUCLEOTIDE SEQUENCE [LARGE SCALE GENOMIC DNA]</scope>
    <source>
        <strain evidence="8 9">T26</strain>
    </source>
</reference>
<keyword evidence="6" id="KW-0472">Membrane</keyword>
<keyword evidence="6" id="KW-1133">Transmembrane helix</keyword>
<dbReference type="RefSeq" id="WP_043608221.1">
    <property type="nucleotide sequence ID" value="NZ_AXCY01000082.1"/>
</dbReference>
<dbReference type="InterPro" id="IPR036249">
    <property type="entry name" value="Thioredoxin-like_sf"/>
</dbReference>
<keyword evidence="9" id="KW-1185">Reference proteome</keyword>
<dbReference type="Proteomes" id="UP000029839">
    <property type="component" value="Unassembled WGS sequence"/>
</dbReference>
<protein>
    <submittedName>
        <fullName evidence="8">DSBA oxidoreductase</fullName>
    </submittedName>
</protein>
<evidence type="ECO:0000256" key="5">
    <source>
        <dbReference type="ARBA" id="ARBA00023284"/>
    </source>
</evidence>
<organism evidence="8 9">
    <name type="scientific">Cellulomonas carbonis T26</name>
    <dbReference type="NCBI Taxonomy" id="947969"/>
    <lineage>
        <taxon>Bacteria</taxon>
        <taxon>Bacillati</taxon>
        <taxon>Actinomycetota</taxon>
        <taxon>Actinomycetes</taxon>
        <taxon>Micrococcales</taxon>
        <taxon>Cellulomonadaceae</taxon>
        <taxon>Cellulomonas</taxon>
    </lineage>
</organism>
<dbReference type="Gene3D" id="3.40.30.10">
    <property type="entry name" value="Glutaredoxin"/>
    <property type="match status" value="1"/>
</dbReference>
<dbReference type="EMBL" id="AXCY01000082">
    <property type="protein sequence ID" value="KGM09693.1"/>
    <property type="molecule type" value="Genomic_DNA"/>
</dbReference>
<accession>A0A0A0BMG8</accession>
<keyword evidence="5" id="KW-0676">Redox-active center</keyword>
<dbReference type="PANTHER" id="PTHR13887:SF14">
    <property type="entry name" value="DISULFIDE BOND FORMATION PROTEIN D"/>
    <property type="match status" value="1"/>
</dbReference>